<dbReference type="PROSITE" id="PS50206">
    <property type="entry name" value="RHODANESE_3"/>
    <property type="match status" value="1"/>
</dbReference>
<dbReference type="InterPro" id="IPR001763">
    <property type="entry name" value="Rhodanese-like_dom"/>
</dbReference>
<evidence type="ECO:0000256" key="1">
    <source>
        <dbReference type="ARBA" id="ARBA00001933"/>
    </source>
</evidence>
<sequence length="439" mass="47421">MRYHHITELIGNTPLLLLDPTVHGLDGVRLYAKLESHNPFGSVKDRVAWAMIREKLPDIVAGRQTMIEASSGNTAKALRVLGALHGVGLRAVTNRIKVDEVRSLLRLLGTDIVELPGLSECPDPTTPNDVSSVIAAAMASEPGAYHHPSQYTNEDNITAHHDGTGREIHDDLVADGIEAVDYLIGGLGTTGSTRGTATYLRRHNPELRTVAVVSARGDFIPGIRSENEMWDVGLFQPEFYHRILPVEAGAAIDATLRMATGYGILAGPTSGASYAAAIRTLADTPRPDGRPLVAVLIVCDRLEPYLSYIEKRRPELFGGRERAAPPDAAELAATRTLTPHELAELDRTERPVIIDTRGAMAYRIAHVPGAINIRDDRLDDMFAEGIPFPRSRPLVFVCPVGELALGLAARAARDGYRAAALAGGVIAWRDAGLAMENSR</sequence>
<dbReference type="Pfam" id="PF00581">
    <property type="entry name" value="Rhodanese"/>
    <property type="match status" value="1"/>
</dbReference>
<comment type="cofactor">
    <cofactor evidence="1">
        <name>pyridoxal 5'-phosphate</name>
        <dbReference type="ChEBI" id="CHEBI:597326"/>
    </cofactor>
</comment>
<dbReference type="Gene3D" id="3.40.50.1100">
    <property type="match status" value="2"/>
</dbReference>
<gene>
    <name evidence="4" type="ORF">GCM10023318_18520</name>
</gene>
<name>A0ABP9K5P1_9NOCA</name>
<feature type="domain" description="Rhodanese" evidence="3">
    <location>
        <begin position="347"/>
        <end position="437"/>
    </location>
</feature>
<dbReference type="SMART" id="SM00450">
    <property type="entry name" value="RHOD"/>
    <property type="match status" value="1"/>
</dbReference>
<dbReference type="PROSITE" id="PS00380">
    <property type="entry name" value="RHODANESE_1"/>
    <property type="match status" value="1"/>
</dbReference>
<dbReference type="Pfam" id="PF00291">
    <property type="entry name" value="PALP"/>
    <property type="match status" value="1"/>
</dbReference>
<dbReference type="SUPFAM" id="SSF53686">
    <property type="entry name" value="Tryptophan synthase beta subunit-like PLP-dependent enzymes"/>
    <property type="match status" value="1"/>
</dbReference>
<reference evidence="5" key="1">
    <citation type="journal article" date="2019" name="Int. J. Syst. Evol. Microbiol.">
        <title>The Global Catalogue of Microorganisms (GCM) 10K type strain sequencing project: providing services to taxonomists for standard genome sequencing and annotation.</title>
        <authorList>
            <consortium name="The Broad Institute Genomics Platform"/>
            <consortium name="The Broad Institute Genome Sequencing Center for Infectious Disease"/>
            <person name="Wu L."/>
            <person name="Ma J."/>
        </authorList>
    </citation>
    <scope>NUCLEOTIDE SEQUENCE [LARGE SCALE GENOMIC DNA]</scope>
    <source>
        <strain evidence="5">JCM 18298</strain>
    </source>
</reference>
<comment type="caution">
    <text evidence="4">The sequence shown here is derived from an EMBL/GenBank/DDBJ whole genome shotgun (WGS) entry which is preliminary data.</text>
</comment>
<accession>A0ABP9K5P1</accession>
<dbReference type="RefSeq" id="WP_345494813.1">
    <property type="nucleotide sequence ID" value="NZ_BAABJM010000002.1"/>
</dbReference>
<dbReference type="InterPro" id="IPR036052">
    <property type="entry name" value="TrpB-like_PALP_sf"/>
</dbReference>
<dbReference type="CDD" id="cd00158">
    <property type="entry name" value="RHOD"/>
    <property type="match status" value="1"/>
</dbReference>
<dbReference type="PANTHER" id="PTHR10314">
    <property type="entry name" value="CYSTATHIONINE BETA-SYNTHASE"/>
    <property type="match status" value="1"/>
</dbReference>
<dbReference type="Gene3D" id="3.40.250.10">
    <property type="entry name" value="Rhodanese-like domain"/>
    <property type="match status" value="1"/>
</dbReference>
<protein>
    <recommendedName>
        <fullName evidence="3">Rhodanese domain-containing protein</fullName>
    </recommendedName>
</protein>
<evidence type="ECO:0000313" key="5">
    <source>
        <dbReference type="Proteomes" id="UP001500603"/>
    </source>
</evidence>
<evidence type="ECO:0000313" key="4">
    <source>
        <dbReference type="EMBL" id="GAA5049527.1"/>
    </source>
</evidence>
<dbReference type="InterPro" id="IPR050214">
    <property type="entry name" value="Cys_Synth/Cystath_Beta-Synth"/>
</dbReference>
<dbReference type="Proteomes" id="UP001500603">
    <property type="component" value="Unassembled WGS sequence"/>
</dbReference>
<keyword evidence="5" id="KW-1185">Reference proteome</keyword>
<dbReference type="InterPro" id="IPR001307">
    <property type="entry name" value="Thiosulphate_STrfase_CS"/>
</dbReference>
<dbReference type="SUPFAM" id="SSF52821">
    <property type="entry name" value="Rhodanese/Cell cycle control phosphatase"/>
    <property type="match status" value="1"/>
</dbReference>
<proteinExistence type="predicted"/>
<keyword evidence="2" id="KW-0663">Pyridoxal phosphate</keyword>
<evidence type="ECO:0000256" key="2">
    <source>
        <dbReference type="ARBA" id="ARBA00022898"/>
    </source>
</evidence>
<evidence type="ECO:0000259" key="3">
    <source>
        <dbReference type="PROSITE" id="PS50206"/>
    </source>
</evidence>
<organism evidence="4 5">
    <name type="scientific">Nocardia callitridis</name>
    <dbReference type="NCBI Taxonomy" id="648753"/>
    <lineage>
        <taxon>Bacteria</taxon>
        <taxon>Bacillati</taxon>
        <taxon>Actinomycetota</taxon>
        <taxon>Actinomycetes</taxon>
        <taxon>Mycobacteriales</taxon>
        <taxon>Nocardiaceae</taxon>
        <taxon>Nocardia</taxon>
    </lineage>
</organism>
<dbReference type="InterPro" id="IPR001926">
    <property type="entry name" value="TrpB-like_PALP"/>
</dbReference>
<dbReference type="EMBL" id="BAABJM010000002">
    <property type="protein sequence ID" value="GAA5049527.1"/>
    <property type="molecule type" value="Genomic_DNA"/>
</dbReference>
<dbReference type="InterPro" id="IPR036873">
    <property type="entry name" value="Rhodanese-like_dom_sf"/>
</dbReference>